<organism evidence="2 3">
    <name type="scientific">Phanerochaete carnosa (strain HHB-10118-sp)</name>
    <name type="common">White-rot fungus</name>
    <name type="synonym">Peniophora carnosa</name>
    <dbReference type="NCBI Taxonomy" id="650164"/>
    <lineage>
        <taxon>Eukaryota</taxon>
        <taxon>Fungi</taxon>
        <taxon>Dikarya</taxon>
        <taxon>Basidiomycota</taxon>
        <taxon>Agaricomycotina</taxon>
        <taxon>Agaricomycetes</taxon>
        <taxon>Polyporales</taxon>
        <taxon>Phanerochaetaceae</taxon>
        <taxon>Phanerochaete</taxon>
    </lineage>
</organism>
<feature type="region of interest" description="Disordered" evidence="1">
    <location>
        <begin position="1"/>
        <end position="100"/>
    </location>
</feature>
<reference evidence="2 3" key="1">
    <citation type="journal article" date="2012" name="BMC Genomics">
        <title>Comparative genomics of the white-rot fungi, Phanerochaete carnosa and P. chrysosporium, to elucidate the genetic basis of the distinct wood types they colonize.</title>
        <authorList>
            <person name="Suzuki H."/>
            <person name="MacDonald J."/>
            <person name="Syed K."/>
            <person name="Salamov A."/>
            <person name="Hori C."/>
            <person name="Aerts A."/>
            <person name="Henrissat B."/>
            <person name="Wiebenga A."/>
            <person name="vanKuyk P.A."/>
            <person name="Barry K."/>
            <person name="Lindquist E."/>
            <person name="LaButti K."/>
            <person name="Lapidus A."/>
            <person name="Lucas S."/>
            <person name="Coutinho P."/>
            <person name="Gong Y."/>
            <person name="Samejima M."/>
            <person name="Mahadevan R."/>
            <person name="Abou-Zaid M."/>
            <person name="de Vries R.P."/>
            <person name="Igarashi K."/>
            <person name="Yadav J.S."/>
            <person name="Grigoriev I.V."/>
            <person name="Master E.R."/>
        </authorList>
    </citation>
    <scope>NUCLEOTIDE SEQUENCE [LARGE SCALE GENOMIC DNA]</scope>
    <source>
        <strain evidence="2 3">HHB-10118-sp</strain>
    </source>
</reference>
<feature type="compositionally biased region" description="Basic and acidic residues" evidence="1">
    <location>
        <begin position="50"/>
        <end position="64"/>
    </location>
</feature>
<dbReference type="AlphaFoldDB" id="K5WCI3"/>
<accession>K5WCI3</accession>
<proteinExistence type="predicted"/>
<name>K5WCI3_PHACS</name>
<feature type="compositionally biased region" description="Polar residues" evidence="1">
    <location>
        <begin position="26"/>
        <end position="48"/>
    </location>
</feature>
<dbReference type="Proteomes" id="UP000008370">
    <property type="component" value="Unassembled WGS sequence"/>
</dbReference>
<dbReference type="OrthoDB" id="3268127at2759"/>
<dbReference type="RefSeq" id="XP_007394779.1">
    <property type="nucleotide sequence ID" value="XM_007394717.1"/>
</dbReference>
<dbReference type="KEGG" id="pco:PHACADRAFT_160503"/>
<evidence type="ECO:0000256" key="1">
    <source>
        <dbReference type="SAM" id="MobiDB-lite"/>
    </source>
</evidence>
<dbReference type="EMBL" id="JH930471">
    <property type="protein sequence ID" value="EKM56950.1"/>
    <property type="molecule type" value="Genomic_DNA"/>
</dbReference>
<dbReference type="GeneID" id="18909162"/>
<evidence type="ECO:0000313" key="2">
    <source>
        <dbReference type="EMBL" id="EKM56950.1"/>
    </source>
</evidence>
<sequence>MASTILSSPSTPSSHHSHDHAFAHIPTNSSPLASSDGCGSSPTQSPSIHASERRRSQYKARGDIDSPTQNRRRASRRVTTGTIPFALSPNAQAGPSQEPTRTTMLRERFKARCIERANQDRERRINEKRRGLNLSSDGIDDLMDDEEDDGTVLDDPVLCRLLTEDILQFFQRIVANLKSKEKHSYRVSYAYDVGDSFDPDMENIDEWVNNTHEEVRTNVLPDEEELDDEELARLAVERELLEGLNMDEVFSYSDVEDYPTQDEDVEMD</sequence>
<gene>
    <name evidence="2" type="ORF">PHACADRAFT_160503</name>
</gene>
<dbReference type="InParanoid" id="K5WCI3"/>
<dbReference type="HOGENOM" id="CLU_064558_0_0_1"/>
<evidence type="ECO:0000313" key="3">
    <source>
        <dbReference type="Proteomes" id="UP000008370"/>
    </source>
</evidence>
<protein>
    <submittedName>
        <fullName evidence="2">Uncharacterized protein</fullName>
    </submittedName>
</protein>
<feature type="compositionally biased region" description="Polar residues" evidence="1">
    <location>
        <begin position="89"/>
        <end position="100"/>
    </location>
</feature>
<dbReference type="STRING" id="650164.K5WCI3"/>
<keyword evidence="3" id="KW-1185">Reference proteome</keyword>